<dbReference type="GO" id="GO:0005634">
    <property type="term" value="C:nucleus"/>
    <property type="evidence" value="ECO:0007669"/>
    <property type="project" value="TreeGrafter"/>
</dbReference>
<dbReference type="InterPro" id="IPR051834">
    <property type="entry name" value="RING_finger_E3_ligase"/>
</dbReference>
<dbReference type="Proteomes" id="UP001210211">
    <property type="component" value="Unassembled WGS sequence"/>
</dbReference>
<evidence type="ECO:0000259" key="6">
    <source>
        <dbReference type="PROSITE" id="PS50089"/>
    </source>
</evidence>
<dbReference type="EMBL" id="JAMRDG010000001">
    <property type="protein sequence ID" value="KAJ3702835.1"/>
    <property type="molecule type" value="Genomic_DNA"/>
</dbReference>
<dbReference type="GO" id="GO:0008270">
    <property type="term" value="F:zinc ion binding"/>
    <property type="evidence" value="ECO:0007669"/>
    <property type="project" value="UniProtKB-KW"/>
</dbReference>
<evidence type="ECO:0000256" key="1">
    <source>
        <dbReference type="ARBA" id="ARBA00022723"/>
    </source>
</evidence>
<feature type="domain" description="RING-type" evidence="6">
    <location>
        <begin position="210"/>
        <end position="251"/>
    </location>
</feature>
<evidence type="ECO:0000256" key="4">
    <source>
        <dbReference type="PROSITE-ProRule" id="PRU00175"/>
    </source>
</evidence>
<keyword evidence="2 4" id="KW-0863">Zinc-finger</keyword>
<dbReference type="Pfam" id="PF13639">
    <property type="entry name" value="zf-RING_2"/>
    <property type="match status" value="1"/>
</dbReference>
<evidence type="ECO:0000313" key="8">
    <source>
        <dbReference type="Proteomes" id="UP001210211"/>
    </source>
</evidence>
<feature type="compositionally biased region" description="Low complexity" evidence="5">
    <location>
        <begin position="69"/>
        <end position="84"/>
    </location>
</feature>
<accession>A0AAD6EVR9</accession>
<reference evidence="7 8" key="1">
    <citation type="journal article" date="2022" name="Cell">
        <title>Repeat-based holocentromeres influence genome architecture and karyotype evolution.</title>
        <authorList>
            <person name="Hofstatter P.G."/>
            <person name="Thangavel G."/>
            <person name="Lux T."/>
            <person name="Neumann P."/>
            <person name="Vondrak T."/>
            <person name="Novak P."/>
            <person name="Zhang M."/>
            <person name="Costa L."/>
            <person name="Castellani M."/>
            <person name="Scott A."/>
            <person name="Toegelov H."/>
            <person name="Fuchs J."/>
            <person name="Mata-Sucre Y."/>
            <person name="Dias Y."/>
            <person name="Vanzela A.L.L."/>
            <person name="Huettel B."/>
            <person name="Almeida C.C.S."/>
            <person name="Simkova H."/>
            <person name="Souza G."/>
            <person name="Pedrosa-Harand A."/>
            <person name="Macas J."/>
            <person name="Mayer K.F.X."/>
            <person name="Houben A."/>
            <person name="Marques A."/>
        </authorList>
    </citation>
    <scope>NUCLEOTIDE SEQUENCE [LARGE SCALE GENOMIC DNA]</scope>
    <source>
        <strain evidence="7">RhyTen1mFocal</strain>
    </source>
</reference>
<dbReference type="PANTHER" id="PTHR45931:SF3">
    <property type="entry name" value="RING ZINC FINGER-CONTAINING PROTEIN"/>
    <property type="match status" value="1"/>
</dbReference>
<name>A0AAD6EVR9_9POAL</name>
<keyword evidence="1" id="KW-0479">Metal-binding</keyword>
<dbReference type="PROSITE" id="PS50089">
    <property type="entry name" value="ZF_RING_2"/>
    <property type="match status" value="1"/>
</dbReference>
<protein>
    <recommendedName>
        <fullName evidence="6">RING-type domain-containing protein</fullName>
    </recommendedName>
</protein>
<dbReference type="SUPFAM" id="SSF57850">
    <property type="entry name" value="RING/U-box"/>
    <property type="match status" value="1"/>
</dbReference>
<evidence type="ECO:0000256" key="5">
    <source>
        <dbReference type="SAM" id="MobiDB-lite"/>
    </source>
</evidence>
<dbReference type="CDD" id="cd16454">
    <property type="entry name" value="RING-H2_PA-TM-RING"/>
    <property type="match status" value="1"/>
</dbReference>
<evidence type="ECO:0000256" key="2">
    <source>
        <dbReference type="ARBA" id="ARBA00022771"/>
    </source>
</evidence>
<dbReference type="AlphaFoldDB" id="A0AAD6EVR9"/>
<dbReference type="SMART" id="SM00184">
    <property type="entry name" value="RING"/>
    <property type="match status" value="1"/>
</dbReference>
<proteinExistence type="predicted"/>
<evidence type="ECO:0000256" key="3">
    <source>
        <dbReference type="ARBA" id="ARBA00022833"/>
    </source>
</evidence>
<dbReference type="InterPro" id="IPR001841">
    <property type="entry name" value="Znf_RING"/>
</dbReference>
<dbReference type="InterPro" id="IPR013083">
    <property type="entry name" value="Znf_RING/FYVE/PHD"/>
</dbReference>
<dbReference type="Gene3D" id="3.30.40.10">
    <property type="entry name" value="Zinc/RING finger domain, C3HC4 (zinc finger)"/>
    <property type="match status" value="1"/>
</dbReference>
<dbReference type="PANTHER" id="PTHR45931">
    <property type="entry name" value="SI:CH211-59O9.10"/>
    <property type="match status" value="1"/>
</dbReference>
<evidence type="ECO:0000313" key="7">
    <source>
        <dbReference type="EMBL" id="KAJ3702835.1"/>
    </source>
</evidence>
<keyword evidence="8" id="KW-1185">Reference proteome</keyword>
<dbReference type="GO" id="GO:0006511">
    <property type="term" value="P:ubiquitin-dependent protein catabolic process"/>
    <property type="evidence" value="ECO:0007669"/>
    <property type="project" value="TreeGrafter"/>
</dbReference>
<feature type="compositionally biased region" description="Polar residues" evidence="5">
    <location>
        <begin position="1"/>
        <end position="12"/>
    </location>
</feature>
<sequence>MTSASELFSNWRSRAGRFSGPDSGSDPHLSSPSVSDRDLLPVRRRRRVTPRRPAGVVNRVHSVRDHISSSELVDGSSSGTANSSSRHDRMRFSRTERLPNTVLQARERVSERLRGVSLVGGRASISWDETDDNVFRVIDLRNRGSIREHRELLSNYNDINSELYESAFFPDIIFTNKRPPGLTKEEFSLLELEAFKLEGEKDDGSASTDCSICLEKFCDGTEVVMLHCSHRFHPDCLEPWVKKCGDCPYCRTTIIS</sequence>
<organism evidence="7 8">
    <name type="scientific">Rhynchospora tenuis</name>
    <dbReference type="NCBI Taxonomy" id="198213"/>
    <lineage>
        <taxon>Eukaryota</taxon>
        <taxon>Viridiplantae</taxon>
        <taxon>Streptophyta</taxon>
        <taxon>Embryophyta</taxon>
        <taxon>Tracheophyta</taxon>
        <taxon>Spermatophyta</taxon>
        <taxon>Magnoliopsida</taxon>
        <taxon>Liliopsida</taxon>
        <taxon>Poales</taxon>
        <taxon>Cyperaceae</taxon>
        <taxon>Cyperoideae</taxon>
        <taxon>Rhynchosporeae</taxon>
        <taxon>Rhynchospora</taxon>
    </lineage>
</organism>
<comment type="caution">
    <text evidence="7">The sequence shown here is derived from an EMBL/GenBank/DDBJ whole genome shotgun (WGS) entry which is preliminary data.</text>
</comment>
<keyword evidence="3" id="KW-0862">Zinc</keyword>
<dbReference type="GO" id="GO:0061630">
    <property type="term" value="F:ubiquitin protein ligase activity"/>
    <property type="evidence" value="ECO:0007669"/>
    <property type="project" value="TreeGrafter"/>
</dbReference>
<gene>
    <name evidence="7" type="ORF">LUZ61_006540</name>
</gene>
<feature type="region of interest" description="Disordered" evidence="5">
    <location>
        <begin position="1"/>
        <end position="93"/>
    </location>
</feature>